<evidence type="ECO:0000313" key="11">
    <source>
        <dbReference type="Proteomes" id="UP001152622"/>
    </source>
</evidence>
<feature type="binding site" evidence="6">
    <location>
        <position position="403"/>
    </location>
    <ligand>
        <name>Na(+)</name>
        <dbReference type="ChEBI" id="CHEBI:29101"/>
        <label>1</label>
    </ligand>
</feature>
<dbReference type="PANTHER" id="PTHR11616:SF280">
    <property type="entry name" value="TRANSPORTER"/>
    <property type="match status" value="1"/>
</dbReference>
<comment type="subcellular location">
    <subcellularLocation>
        <location evidence="1">Membrane</location>
        <topology evidence="1">Multi-pass membrane protein</topology>
    </subcellularLocation>
</comment>
<feature type="transmembrane region" description="Helical" evidence="9">
    <location>
        <begin position="118"/>
        <end position="138"/>
    </location>
</feature>
<dbReference type="OrthoDB" id="6581954at2759"/>
<organism evidence="10 11">
    <name type="scientific">Synaphobranchus kaupii</name>
    <name type="common">Kaup's arrowtooth eel</name>
    <dbReference type="NCBI Taxonomy" id="118154"/>
    <lineage>
        <taxon>Eukaryota</taxon>
        <taxon>Metazoa</taxon>
        <taxon>Chordata</taxon>
        <taxon>Craniata</taxon>
        <taxon>Vertebrata</taxon>
        <taxon>Euteleostomi</taxon>
        <taxon>Actinopterygii</taxon>
        <taxon>Neopterygii</taxon>
        <taxon>Teleostei</taxon>
        <taxon>Anguilliformes</taxon>
        <taxon>Synaphobranchidae</taxon>
        <taxon>Synaphobranchus</taxon>
    </lineage>
</organism>
<evidence type="ECO:0000256" key="9">
    <source>
        <dbReference type="SAM" id="Phobius"/>
    </source>
</evidence>
<dbReference type="PRINTS" id="PR00176">
    <property type="entry name" value="NANEUSMPORT"/>
</dbReference>
<dbReference type="AlphaFoldDB" id="A0A9Q1GD24"/>
<dbReference type="PANTHER" id="PTHR11616">
    <property type="entry name" value="SODIUM/CHLORIDE DEPENDENT TRANSPORTER"/>
    <property type="match status" value="1"/>
</dbReference>
<feature type="disulfide bond" evidence="7">
    <location>
        <begin position="150"/>
        <end position="159"/>
    </location>
</feature>
<dbReference type="GO" id="GO:0005886">
    <property type="term" value="C:plasma membrane"/>
    <property type="evidence" value="ECO:0007669"/>
    <property type="project" value="TreeGrafter"/>
</dbReference>
<name>A0A9Q1GD24_SYNKA</name>
<feature type="transmembrane region" description="Helical" evidence="9">
    <location>
        <begin position="67"/>
        <end position="85"/>
    </location>
</feature>
<dbReference type="GO" id="GO:0005332">
    <property type="term" value="F:gamma-aminobutyric acid:sodium:chloride symporter activity"/>
    <property type="evidence" value="ECO:0007669"/>
    <property type="project" value="TreeGrafter"/>
</dbReference>
<sequence length="406" mass="45701">MEPPASDTPASGAEKTETIRGRGSMIKDRGEWANKTEFRLAMAGAIIGLGNMWRFTTMTYANGGGAFLLPYFVSLLFCGMPVFFLETALGQYTGEGAFTAWRKICPMFQGIGIASQVIVIYQSICGVVSLAWTLFYLYSSFKTPLPWSECDNAWNTAICRNRSNTIHDWSFLYNNSGSYHDDSTWPVSSNPEDEFWDIRVLRKMDDQGLAAGLGRMQWELALCLLLAWVACYFCIWKGVKYFGKVVYFTVAFPFFLLIILFIRGVTLPGAWTGIMYYMFPDFSLIGYGYVWYNAVTEVLYSYAICQGVLTTLSSYNRYKYDCYKDCLWLCALNSVSNIFAGFVASALLGFGAYSIGLSVGNLFEFGSAAMIFTSFPKVFSLLPVPQLWSIIFFLMMFIVGLDSQVR</sequence>
<keyword evidence="4 9" id="KW-1133">Transmembrane helix</keyword>
<feature type="binding site" evidence="6">
    <location>
        <position position="51"/>
    </location>
    <ligand>
        <name>Na(+)</name>
        <dbReference type="ChEBI" id="CHEBI:29101"/>
        <label>1</label>
    </ligand>
</feature>
<keyword evidence="5 9" id="KW-0472">Membrane</keyword>
<keyword evidence="11" id="KW-1185">Reference proteome</keyword>
<keyword evidence="3 9" id="KW-0812">Transmembrane</keyword>
<protein>
    <recommendedName>
        <fullName evidence="12">Transporter</fullName>
    </recommendedName>
</protein>
<comment type="caution">
    <text evidence="10">The sequence shown here is derived from an EMBL/GenBank/DDBJ whole genome shotgun (WGS) entry which is preliminary data.</text>
</comment>
<dbReference type="Proteomes" id="UP001152622">
    <property type="component" value="Chromosome 1"/>
</dbReference>
<keyword evidence="6" id="KW-0479">Metal-binding</keyword>
<gene>
    <name evidence="10" type="ORF">SKAU_G00022210</name>
</gene>
<feature type="binding site" evidence="6">
    <location>
        <position position="333"/>
    </location>
    <ligand>
        <name>Na(+)</name>
        <dbReference type="ChEBI" id="CHEBI:29101"/>
        <label>1</label>
    </ligand>
</feature>
<dbReference type="Pfam" id="PF00209">
    <property type="entry name" value="SNF"/>
    <property type="match status" value="1"/>
</dbReference>
<feature type="transmembrane region" description="Helical" evidence="9">
    <location>
        <begin position="298"/>
        <end position="315"/>
    </location>
</feature>
<feature type="transmembrane region" description="Helical" evidence="9">
    <location>
        <begin position="327"/>
        <end position="358"/>
    </location>
</feature>
<feature type="binding site" evidence="6">
    <location>
        <position position="44"/>
    </location>
    <ligand>
        <name>Na(+)</name>
        <dbReference type="ChEBI" id="CHEBI:29101"/>
        <label>2</label>
    </ligand>
</feature>
<dbReference type="EMBL" id="JAINUF010000001">
    <property type="protein sequence ID" value="KAJ8381443.1"/>
    <property type="molecule type" value="Genomic_DNA"/>
</dbReference>
<feature type="transmembrane region" description="Helical" evidence="9">
    <location>
        <begin position="220"/>
        <end position="239"/>
    </location>
</feature>
<reference evidence="10" key="1">
    <citation type="journal article" date="2023" name="Science">
        <title>Genome structures resolve the early diversification of teleost fishes.</title>
        <authorList>
            <person name="Parey E."/>
            <person name="Louis A."/>
            <person name="Montfort J."/>
            <person name="Bouchez O."/>
            <person name="Roques C."/>
            <person name="Iampietro C."/>
            <person name="Lluch J."/>
            <person name="Castinel A."/>
            <person name="Donnadieu C."/>
            <person name="Desvignes T."/>
            <person name="Floi Bucao C."/>
            <person name="Jouanno E."/>
            <person name="Wen M."/>
            <person name="Mejri S."/>
            <person name="Dirks R."/>
            <person name="Jansen H."/>
            <person name="Henkel C."/>
            <person name="Chen W.J."/>
            <person name="Zahm M."/>
            <person name="Cabau C."/>
            <person name="Klopp C."/>
            <person name="Thompson A.W."/>
            <person name="Robinson-Rechavi M."/>
            <person name="Braasch I."/>
            <person name="Lecointre G."/>
            <person name="Bobe J."/>
            <person name="Postlethwait J.H."/>
            <person name="Berthelot C."/>
            <person name="Roest Crollius H."/>
            <person name="Guiguen Y."/>
        </authorList>
    </citation>
    <scope>NUCLEOTIDE SEQUENCE</scope>
    <source>
        <strain evidence="10">WJC10195</strain>
    </source>
</reference>
<dbReference type="PROSITE" id="PS50267">
    <property type="entry name" value="NA_NEUROTRAN_SYMP_3"/>
    <property type="match status" value="1"/>
</dbReference>
<evidence type="ECO:0000256" key="1">
    <source>
        <dbReference type="ARBA" id="ARBA00004141"/>
    </source>
</evidence>
<evidence type="ECO:0000256" key="4">
    <source>
        <dbReference type="ARBA" id="ARBA00022989"/>
    </source>
</evidence>
<feature type="binding site" evidence="6">
    <location>
        <position position="301"/>
    </location>
    <ligand>
        <name>Na(+)</name>
        <dbReference type="ChEBI" id="CHEBI:29101"/>
        <label>1</label>
    </ligand>
</feature>
<feature type="transmembrane region" description="Helical" evidence="9">
    <location>
        <begin position="378"/>
        <end position="401"/>
    </location>
</feature>
<evidence type="ECO:0000256" key="2">
    <source>
        <dbReference type="ARBA" id="ARBA00022448"/>
    </source>
</evidence>
<keyword evidence="7" id="KW-1015">Disulfide bond</keyword>
<keyword evidence="6" id="KW-0915">Sodium</keyword>
<dbReference type="SUPFAM" id="SSF161070">
    <property type="entry name" value="SNF-like"/>
    <property type="match status" value="1"/>
</dbReference>
<dbReference type="GO" id="GO:0042995">
    <property type="term" value="C:cell projection"/>
    <property type="evidence" value="ECO:0007669"/>
    <property type="project" value="TreeGrafter"/>
</dbReference>
<proteinExistence type="predicted"/>
<keyword evidence="2" id="KW-0813">Transport</keyword>
<evidence type="ECO:0008006" key="12">
    <source>
        <dbReference type="Google" id="ProtNLM"/>
    </source>
</evidence>
<evidence type="ECO:0000256" key="8">
    <source>
        <dbReference type="SAM" id="MobiDB-lite"/>
    </source>
</evidence>
<evidence type="ECO:0000313" key="10">
    <source>
        <dbReference type="EMBL" id="KAJ8381443.1"/>
    </source>
</evidence>
<feature type="binding site" evidence="6">
    <location>
        <position position="402"/>
    </location>
    <ligand>
        <name>Na(+)</name>
        <dbReference type="ChEBI" id="CHEBI:29101"/>
        <label>1</label>
    </ligand>
</feature>
<dbReference type="InterPro" id="IPR037272">
    <property type="entry name" value="SNS_sf"/>
</dbReference>
<dbReference type="GO" id="GO:0046872">
    <property type="term" value="F:metal ion binding"/>
    <property type="evidence" value="ECO:0007669"/>
    <property type="project" value="UniProtKB-KW"/>
</dbReference>
<feature type="transmembrane region" description="Helical" evidence="9">
    <location>
        <begin position="245"/>
        <end position="262"/>
    </location>
</feature>
<evidence type="ECO:0000256" key="7">
    <source>
        <dbReference type="PIRSR" id="PIRSR600175-2"/>
    </source>
</evidence>
<feature type="region of interest" description="Disordered" evidence="8">
    <location>
        <begin position="1"/>
        <end position="20"/>
    </location>
</feature>
<evidence type="ECO:0000256" key="6">
    <source>
        <dbReference type="PIRSR" id="PIRSR600175-1"/>
    </source>
</evidence>
<evidence type="ECO:0000256" key="5">
    <source>
        <dbReference type="ARBA" id="ARBA00023136"/>
    </source>
</evidence>
<evidence type="ECO:0000256" key="3">
    <source>
        <dbReference type="ARBA" id="ARBA00022692"/>
    </source>
</evidence>
<accession>A0A9Q1GD24</accession>
<dbReference type="InterPro" id="IPR000175">
    <property type="entry name" value="Na/ntran_symport"/>
</dbReference>